<dbReference type="PANTHER" id="PTHR39186:SF1">
    <property type="entry name" value="DUF2071 DOMAIN-CONTAINING PROTEIN"/>
    <property type="match status" value="1"/>
</dbReference>
<comment type="caution">
    <text evidence="1">The sequence shown here is derived from an EMBL/GenBank/DDBJ whole genome shotgun (WGS) entry which is preliminary data.</text>
</comment>
<dbReference type="Proteomes" id="UP000777774">
    <property type="component" value="Unassembled WGS sequence"/>
</dbReference>
<evidence type="ECO:0000313" key="2">
    <source>
        <dbReference type="Proteomes" id="UP000777774"/>
    </source>
</evidence>
<dbReference type="InterPro" id="IPR023375">
    <property type="entry name" value="ADC_dom_sf"/>
</dbReference>
<name>A0ABX1K4H6_9CELL</name>
<dbReference type="SUPFAM" id="SSF160104">
    <property type="entry name" value="Acetoacetate decarboxylase-like"/>
    <property type="match status" value="1"/>
</dbReference>
<accession>A0ABX1K4H6</accession>
<dbReference type="InterPro" id="IPR018644">
    <property type="entry name" value="DUF2071"/>
</dbReference>
<gene>
    <name evidence="1" type="ORF">HGA02_18550</name>
</gene>
<dbReference type="PANTHER" id="PTHR39186">
    <property type="entry name" value="DUF2071 FAMILY PROTEIN"/>
    <property type="match status" value="1"/>
</dbReference>
<reference evidence="1 2" key="1">
    <citation type="submission" date="2020-04" db="EMBL/GenBank/DDBJ databases">
        <title>MicrobeNet Type strains.</title>
        <authorList>
            <person name="Nicholson A.C."/>
        </authorList>
    </citation>
    <scope>NUCLEOTIDE SEQUENCE [LARGE SCALE GENOMIC DNA]</scope>
    <source>
        <strain evidence="1 2">ATCC BAA-787</strain>
    </source>
</reference>
<organism evidence="1 2">
    <name type="scientific">Cellulomonas septica</name>
    <dbReference type="NCBI Taxonomy" id="285080"/>
    <lineage>
        <taxon>Bacteria</taxon>
        <taxon>Bacillati</taxon>
        <taxon>Actinomycetota</taxon>
        <taxon>Actinomycetes</taxon>
        <taxon>Micrococcales</taxon>
        <taxon>Cellulomonadaceae</taxon>
        <taxon>Cellulomonas</taxon>
    </lineage>
</organism>
<protein>
    <submittedName>
        <fullName evidence="1">DUF2071 domain-containing protein</fullName>
    </submittedName>
</protein>
<dbReference type="RefSeq" id="WP_168680789.1">
    <property type="nucleotide sequence ID" value="NZ_JAAXOY010000721.1"/>
</dbReference>
<proteinExistence type="predicted"/>
<sequence>MSGRVAEHRVPVATTLQRWDSLAFVHWAYPVDAVARLLPDGLVVDVLDGRAWVAVTPFVMRDVRLPALPPLGAWSRFVEVNLRTYVRHPASGTDGIWFLTVLCPRRAFVAGLRHLGLPYVHARTASLREHDHGDRARFTAASLRGELLDVRLEVGDAIRSPDPWTVAVTGRWNAYARRGPVLLGVPVEHAPWPLREATLTGLRTNLLRACG</sequence>
<feature type="non-terminal residue" evidence="1">
    <location>
        <position position="211"/>
    </location>
</feature>
<keyword evidence="2" id="KW-1185">Reference proteome</keyword>
<evidence type="ECO:0000313" key="1">
    <source>
        <dbReference type="EMBL" id="NKY41443.1"/>
    </source>
</evidence>
<dbReference type="Pfam" id="PF09844">
    <property type="entry name" value="DUF2071"/>
    <property type="match status" value="1"/>
</dbReference>
<dbReference type="EMBL" id="JAAXOY010000721">
    <property type="protein sequence ID" value="NKY41443.1"/>
    <property type="molecule type" value="Genomic_DNA"/>
</dbReference>